<dbReference type="AlphaFoldDB" id="A0A7C9BCP2"/>
<keyword evidence="2" id="KW-1185">Reference proteome</keyword>
<accession>A0A7C9BCP2</accession>
<evidence type="ECO:0000313" key="2">
    <source>
        <dbReference type="Proteomes" id="UP000479293"/>
    </source>
</evidence>
<evidence type="ECO:0000313" key="1">
    <source>
        <dbReference type="EMBL" id="MPR34276.1"/>
    </source>
</evidence>
<dbReference type="EMBL" id="WHLY01000002">
    <property type="protein sequence ID" value="MPR34276.1"/>
    <property type="molecule type" value="Genomic_DNA"/>
</dbReference>
<proteinExistence type="predicted"/>
<organism evidence="1 2">
    <name type="scientific">Salmonirosea aquatica</name>
    <dbReference type="NCBI Taxonomy" id="2654236"/>
    <lineage>
        <taxon>Bacteria</taxon>
        <taxon>Pseudomonadati</taxon>
        <taxon>Bacteroidota</taxon>
        <taxon>Cytophagia</taxon>
        <taxon>Cytophagales</taxon>
        <taxon>Spirosomataceae</taxon>
        <taxon>Salmonirosea</taxon>
    </lineage>
</organism>
<reference evidence="1 2" key="1">
    <citation type="submission" date="2019-10" db="EMBL/GenBank/DDBJ databases">
        <title>Draft Genome Sequence of Cytophagaceae sp. SJW1-29.</title>
        <authorList>
            <person name="Choi A."/>
        </authorList>
    </citation>
    <scope>NUCLEOTIDE SEQUENCE [LARGE SCALE GENOMIC DNA]</scope>
    <source>
        <strain evidence="1 2">SJW1-29</strain>
    </source>
</reference>
<dbReference type="RefSeq" id="WP_152760346.1">
    <property type="nucleotide sequence ID" value="NZ_WHLY01000002.1"/>
</dbReference>
<gene>
    <name evidence="1" type="ORF">GBK04_13150</name>
</gene>
<name>A0A7C9BCP2_9BACT</name>
<comment type="caution">
    <text evidence="1">The sequence shown here is derived from an EMBL/GenBank/DDBJ whole genome shotgun (WGS) entry which is preliminary data.</text>
</comment>
<dbReference type="Proteomes" id="UP000479293">
    <property type="component" value="Unassembled WGS sequence"/>
</dbReference>
<protein>
    <submittedName>
        <fullName evidence="1">Uncharacterized protein</fullName>
    </submittedName>
</protein>
<sequence length="801" mass="88232">MDDNSLGFEYKSSVPLKLYQSNSNLKLTEPLVMDNKGLRSVGVLSHLAATIPAEEMLLTTDSLIASGSEATIKEATLGKGYFPKVELKNYSLRWFPKVDSMFIVTQGNSFNFYAGTTQLEGGLLLRSAGLFGHGVLKRKDSELISEDIKFNKEGFVANKAQFTLTAGQEKSFRPILLGKNVNVDFNIAKNFADLSTTGSGFGTDTSAMEFPYASYRTSINKARWNIANKTIAMKGDVANSTFAATAPEQEGLAFNGSAALYEIEKMTLNISGVPYIRTADVKIIPDKGVVSVRKNGEMADFKNARIEIDTLNSSHRLKNANIHIVSRNRFEGSATYQYVTSRKDTFNIKMENFELREAGPQVADASRKTKKGTLSEAPVGMLYTTARAEVREEDKFMLAPRMQYKGSVNLIAYEPTLQLDGLVRPMLKPRPDLSSSWITMKESSADSTGAITIKVNKNLKNEIEEPLFAGLHYRSGGGMYMSFLSPKFTERDQDIFTAQGNLSYDEEGQMFRIMPPPGSDGLINEANAFTFDDKKGVAAFAGPLKITASDLIRASGLVNIQVDSARYDLNTMLLFHLPVLSAITTDLAAKIVQTNLDEQNSDPAEDDPDRLNTKLAALIGSKAADEYATKTAAGYKPLFEASSDLDASMVLSNVNLRWSDTHGAYFSLGKIGMSNLGRSDINAQMEGVFELRRTDAGDEFGLYLELSPDVWYYMDYAQNQLGIVSSDVNFNDQILAKSKNAKTKDMELIPLGFEEKAMFLDRFSDFYQPALKKAMLAKAAAAKKEAKKKVEKKKAEAAEGF</sequence>